<dbReference type="PANTHER" id="PTHR12412">
    <property type="entry name" value="CAP BINDING PROTEIN"/>
    <property type="match status" value="1"/>
</dbReference>
<feature type="region of interest" description="Disordered" evidence="1">
    <location>
        <begin position="744"/>
        <end position="771"/>
    </location>
</feature>
<dbReference type="GO" id="GO:0005846">
    <property type="term" value="C:nuclear cap binding complex"/>
    <property type="evidence" value="ECO:0007669"/>
    <property type="project" value="InterPro"/>
</dbReference>
<dbReference type="Pfam" id="PF09088">
    <property type="entry name" value="MIF4G_like"/>
    <property type="match status" value="1"/>
</dbReference>
<comment type="caution">
    <text evidence="4">The sequence shown here is derived from an EMBL/GenBank/DDBJ whole genome shotgun (WGS) entry which is preliminary data.</text>
</comment>
<dbReference type="EMBL" id="JANAWD010000658">
    <property type="protein sequence ID" value="KAJ3476868.1"/>
    <property type="molecule type" value="Genomic_DNA"/>
</dbReference>
<dbReference type="InterPro" id="IPR015172">
    <property type="entry name" value="MIF4G-like_typ-1"/>
</dbReference>
<accession>A0AAD5UST5</accession>
<reference evidence="4" key="1">
    <citation type="submission" date="2022-07" db="EMBL/GenBank/DDBJ databases">
        <title>Genome Sequence of Physisporinus lineatus.</title>
        <authorList>
            <person name="Buettner E."/>
        </authorList>
    </citation>
    <scope>NUCLEOTIDE SEQUENCE</scope>
    <source>
        <strain evidence="4">VT162</strain>
    </source>
</reference>
<evidence type="ECO:0000259" key="3">
    <source>
        <dbReference type="Pfam" id="PF09090"/>
    </source>
</evidence>
<proteinExistence type="predicted"/>
<dbReference type="InterPro" id="IPR015174">
    <property type="entry name" value="MIF4G-like_typ-2"/>
</dbReference>
<sequence>MSYHGGGGYRRGRNFHRGDVHFFNGRVPIPIHSRSIVDDHEHRREVYESPEQQLRSSIIRLGEVVSGPLLRKWPPLTVLKDPKEEVNRLAQELRKQNPANVPIISEGFRIGVTEQPFKIPYYAALLRLLHDPQETLSGETGVAPVPLGRLILEDFWKAFQAFLDKLAWRETRLCIHFFAHLTVAHIISTQSMYDLLRSFTAVLDEFGVSHGRAKKAALCAAEGLMMAGIVIKDNSTTNVRELIDSIQTYIESTSEPKNLIQPMVRLFSDSTTVDHADEHLDLALAALRILDTSGFTQTPESIVQPYAEFPTPDTSPFELPSVLVPPEVIELDSMPTDSGEDAQVKKEEWPEFLIRLFDNDVTPDPSSPAGYAVRSTILDLVDIFEVNRKECARLLLEVPKWLPPGTFRPRPGAPPQDVVAGKDWQLESTIIENILGSLFLIPEPPHKPVYYIALITELCKLSPETIGPAVGKSIRKLYGLLAEGLDLEIARRLTDWFSTHLSNFGFQWVWKEWVPDLSLSPRHPKREFIRRVVDYEIRLSYYDRILKTLPEPMQAADALVMPPEAPGPDYEYDDPASPYHDAAQTVLNLLRGRTKADDVITHLDQMRNTIETTDSDASVDSVVRIIAVQSLLHIGSRSFSHFLNAIERYLPLLRNLAAGGISGGVVNAEARGDILTAVARFWKRSRHMIVIVFDKLMQYQIVDPTDVVAWSFDHGGPVSPQGCQHKANGRVLIARRRVTALRKEEDENAARAKANDGASMEVDADTKPEAPAVESPALVTALKAFTTLTREQKAALSKALDGFVECLASKALSNPDAAYVISEAAWNDRANWNEEQWLAWETWGWYRHFCRMYSPYLQNYSTTLSTVSFAKVGAPGDPAVDLFRKTWNIITGQDV</sequence>
<evidence type="ECO:0000313" key="5">
    <source>
        <dbReference type="Proteomes" id="UP001212997"/>
    </source>
</evidence>
<keyword evidence="5" id="KW-1185">Reference proteome</keyword>
<dbReference type="PANTHER" id="PTHR12412:SF2">
    <property type="entry name" value="NUCLEAR CAP-BINDING PROTEIN SUBUNIT 1"/>
    <property type="match status" value="1"/>
</dbReference>
<dbReference type="Pfam" id="PF09090">
    <property type="entry name" value="MIF4G_like_2"/>
    <property type="match status" value="1"/>
</dbReference>
<evidence type="ECO:0000259" key="2">
    <source>
        <dbReference type="Pfam" id="PF09088"/>
    </source>
</evidence>
<evidence type="ECO:0000313" key="4">
    <source>
        <dbReference type="EMBL" id="KAJ3476868.1"/>
    </source>
</evidence>
<evidence type="ECO:0000256" key="1">
    <source>
        <dbReference type="SAM" id="MobiDB-lite"/>
    </source>
</evidence>
<name>A0AAD5UST5_9APHY</name>
<protein>
    <submittedName>
        <fullName evidence="4">Uncharacterized protein</fullName>
    </submittedName>
</protein>
<dbReference type="InterPro" id="IPR016024">
    <property type="entry name" value="ARM-type_fold"/>
</dbReference>
<dbReference type="AlphaFoldDB" id="A0AAD5UST5"/>
<dbReference type="InterPro" id="IPR027159">
    <property type="entry name" value="CBP80"/>
</dbReference>
<organism evidence="4 5">
    <name type="scientific">Meripilus lineatus</name>
    <dbReference type="NCBI Taxonomy" id="2056292"/>
    <lineage>
        <taxon>Eukaryota</taxon>
        <taxon>Fungi</taxon>
        <taxon>Dikarya</taxon>
        <taxon>Basidiomycota</taxon>
        <taxon>Agaricomycotina</taxon>
        <taxon>Agaricomycetes</taxon>
        <taxon>Polyporales</taxon>
        <taxon>Meripilaceae</taxon>
        <taxon>Meripilus</taxon>
    </lineage>
</organism>
<dbReference type="GO" id="GO:0000339">
    <property type="term" value="F:RNA cap binding"/>
    <property type="evidence" value="ECO:0007669"/>
    <property type="project" value="InterPro"/>
</dbReference>
<dbReference type="Gene3D" id="1.25.40.180">
    <property type="match status" value="3"/>
</dbReference>
<dbReference type="GO" id="GO:0006406">
    <property type="term" value="P:mRNA export from nucleus"/>
    <property type="evidence" value="ECO:0007669"/>
    <property type="project" value="InterPro"/>
</dbReference>
<gene>
    <name evidence="4" type="ORF">NLI96_g10858</name>
</gene>
<dbReference type="GO" id="GO:0005634">
    <property type="term" value="C:nucleus"/>
    <property type="evidence" value="ECO:0007669"/>
    <property type="project" value="TreeGrafter"/>
</dbReference>
<feature type="domain" description="MIF4G-like type 2" evidence="3">
    <location>
        <begin position="570"/>
        <end position="857"/>
    </location>
</feature>
<feature type="domain" description="MIF4G-like type 1" evidence="2">
    <location>
        <begin position="363"/>
        <end position="551"/>
    </location>
</feature>
<dbReference type="GO" id="GO:0000184">
    <property type="term" value="P:nuclear-transcribed mRNA catabolic process, nonsense-mediated decay"/>
    <property type="evidence" value="ECO:0007669"/>
    <property type="project" value="TreeGrafter"/>
</dbReference>
<dbReference type="GO" id="GO:0003729">
    <property type="term" value="F:mRNA binding"/>
    <property type="evidence" value="ECO:0007669"/>
    <property type="project" value="TreeGrafter"/>
</dbReference>
<feature type="compositionally biased region" description="Basic and acidic residues" evidence="1">
    <location>
        <begin position="744"/>
        <end position="754"/>
    </location>
</feature>
<dbReference type="Proteomes" id="UP001212997">
    <property type="component" value="Unassembled WGS sequence"/>
</dbReference>
<dbReference type="SUPFAM" id="SSF48371">
    <property type="entry name" value="ARM repeat"/>
    <property type="match status" value="3"/>
</dbReference>